<evidence type="ECO:0000256" key="11">
    <source>
        <dbReference type="PROSITE-ProRule" id="PRU00176"/>
    </source>
</evidence>
<dbReference type="PANTHER" id="PTHR17250">
    <property type="entry name" value="NEGATIVE ELONGATION FACTOR E"/>
    <property type="match status" value="1"/>
</dbReference>
<feature type="compositionally biased region" description="Basic and acidic residues" evidence="12">
    <location>
        <begin position="50"/>
        <end position="64"/>
    </location>
</feature>
<gene>
    <name evidence="14" type="ORF">DME_LOCUS6750</name>
</gene>
<dbReference type="InterPro" id="IPR012677">
    <property type="entry name" value="Nucleotide-bd_a/b_plait_sf"/>
</dbReference>
<dbReference type="GO" id="GO:0003723">
    <property type="term" value="F:RNA binding"/>
    <property type="evidence" value="ECO:0007669"/>
    <property type="project" value="UniProtKB-UniRule"/>
</dbReference>
<dbReference type="EMBL" id="UYYG01001157">
    <property type="protein sequence ID" value="VDN56777.1"/>
    <property type="molecule type" value="Genomic_DNA"/>
</dbReference>
<dbReference type="GO" id="GO:0032021">
    <property type="term" value="C:NELF complex"/>
    <property type="evidence" value="ECO:0007669"/>
    <property type="project" value="InterPro"/>
</dbReference>
<feature type="region of interest" description="Disordered" evidence="12">
    <location>
        <begin position="342"/>
        <end position="370"/>
    </location>
</feature>
<evidence type="ECO:0000256" key="9">
    <source>
        <dbReference type="ARBA" id="ARBA00023163"/>
    </source>
</evidence>
<evidence type="ECO:0000256" key="3">
    <source>
        <dbReference type="ARBA" id="ARBA00006120"/>
    </source>
</evidence>
<feature type="domain" description="RRM" evidence="13">
    <location>
        <begin position="103"/>
        <end position="173"/>
    </location>
</feature>
<reference evidence="17" key="1">
    <citation type="submission" date="2017-02" db="UniProtKB">
        <authorList>
            <consortium name="WormBaseParasite"/>
        </authorList>
    </citation>
    <scope>IDENTIFICATION</scope>
</reference>
<dbReference type="GO" id="GO:0034244">
    <property type="term" value="P:negative regulation of transcription elongation by RNA polymerase II"/>
    <property type="evidence" value="ECO:0007669"/>
    <property type="project" value="TreeGrafter"/>
</dbReference>
<dbReference type="WBParaSite" id="DME_0000239001-mRNA-1">
    <property type="protein sequence ID" value="DME_0000239001-mRNA-1"/>
    <property type="gene ID" value="DME_0000239001"/>
</dbReference>
<evidence type="ECO:0000256" key="8">
    <source>
        <dbReference type="ARBA" id="ARBA00023015"/>
    </source>
</evidence>
<dbReference type="Gene3D" id="3.30.70.330">
    <property type="match status" value="3"/>
</dbReference>
<feature type="domain" description="RRM" evidence="13">
    <location>
        <begin position="208"/>
        <end position="278"/>
    </location>
</feature>
<accession>A0A0N4U663</accession>
<dbReference type="AlphaFoldDB" id="A0A0N4U663"/>
<comment type="similarity">
    <text evidence="3">Belongs to the RRM NELF-E family.</text>
</comment>
<feature type="compositionally biased region" description="Basic and acidic residues" evidence="12">
    <location>
        <begin position="82"/>
        <end position="102"/>
    </location>
</feature>
<keyword evidence="16" id="KW-1185">Reference proteome</keyword>
<evidence type="ECO:0000313" key="17">
    <source>
        <dbReference type="WBParaSite" id="DME_0000239001-mRNA-1"/>
    </source>
</evidence>
<dbReference type="Proteomes" id="UP000274756">
    <property type="component" value="Unassembled WGS sequence"/>
</dbReference>
<dbReference type="PANTHER" id="PTHR17250:SF0">
    <property type="entry name" value="NEGATIVE ELONGATION FACTOR E"/>
    <property type="match status" value="1"/>
</dbReference>
<evidence type="ECO:0000256" key="10">
    <source>
        <dbReference type="ARBA" id="ARBA00023242"/>
    </source>
</evidence>
<evidence type="ECO:0000256" key="5">
    <source>
        <dbReference type="ARBA" id="ARBA00022454"/>
    </source>
</evidence>
<evidence type="ECO:0000313" key="16">
    <source>
        <dbReference type="Proteomes" id="UP000274756"/>
    </source>
</evidence>
<name>A0A0N4U663_DRAME</name>
<evidence type="ECO:0000313" key="14">
    <source>
        <dbReference type="EMBL" id="VDN56777.1"/>
    </source>
</evidence>
<keyword evidence="7 11" id="KW-0694">RNA-binding</keyword>
<evidence type="ECO:0000256" key="4">
    <source>
        <dbReference type="ARBA" id="ARBA00014464"/>
    </source>
</evidence>
<evidence type="ECO:0000256" key="6">
    <source>
        <dbReference type="ARBA" id="ARBA00022491"/>
    </source>
</evidence>
<dbReference type="SMART" id="SM00360">
    <property type="entry name" value="RRM"/>
    <property type="match status" value="2"/>
</dbReference>
<keyword evidence="6" id="KW-0678">Repressor</keyword>
<dbReference type="InterPro" id="IPR033102">
    <property type="entry name" value="NELFE"/>
</dbReference>
<proteinExistence type="inferred from homology"/>
<feature type="compositionally biased region" description="Basic and acidic residues" evidence="12">
    <location>
        <begin position="344"/>
        <end position="361"/>
    </location>
</feature>
<keyword evidence="5" id="KW-0158">Chromosome</keyword>
<dbReference type="InterPro" id="IPR035979">
    <property type="entry name" value="RBD_domain_sf"/>
</dbReference>
<dbReference type="SUPFAM" id="SSF54928">
    <property type="entry name" value="RNA-binding domain, RBD"/>
    <property type="match status" value="2"/>
</dbReference>
<feature type="region of interest" description="Disordered" evidence="12">
    <location>
        <begin position="28"/>
        <end position="65"/>
    </location>
</feature>
<dbReference type="Proteomes" id="UP000038040">
    <property type="component" value="Unplaced"/>
</dbReference>
<keyword evidence="9" id="KW-0804">Transcription</keyword>
<organism evidence="15 17">
    <name type="scientific">Dracunculus medinensis</name>
    <name type="common">Guinea worm</name>
    <dbReference type="NCBI Taxonomy" id="318479"/>
    <lineage>
        <taxon>Eukaryota</taxon>
        <taxon>Metazoa</taxon>
        <taxon>Ecdysozoa</taxon>
        <taxon>Nematoda</taxon>
        <taxon>Chromadorea</taxon>
        <taxon>Rhabditida</taxon>
        <taxon>Spirurina</taxon>
        <taxon>Dracunculoidea</taxon>
        <taxon>Dracunculidae</taxon>
        <taxon>Dracunculus</taxon>
    </lineage>
</organism>
<dbReference type="Pfam" id="PF00076">
    <property type="entry name" value="RRM_1"/>
    <property type="match status" value="2"/>
</dbReference>
<feature type="region of interest" description="Disordered" evidence="12">
    <location>
        <begin position="180"/>
        <end position="200"/>
    </location>
</feature>
<protein>
    <recommendedName>
        <fullName evidence="4">Negative elongation factor E</fullName>
    </recommendedName>
</protein>
<evidence type="ECO:0000256" key="2">
    <source>
        <dbReference type="ARBA" id="ARBA00004286"/>
    </source>
</evidence>
<sequence length="370" mass="42059">MGTTEEAASAIEMLNGTKIDGKILNVSFARRQPQQRFNNPRRNNPRRISPNRDHGSDRRAKETFAPENLAASDNFDNYLSSKNDEQPKEQMPKRSHLNDNRNSRIYIRGTNLDVDSLRSAFFKFGLINKIFVEESKNSAFITFSAIEEAEEAIKEMDNGLINDSIIKVMFARKRSAFNEENGISHERSSHNSSDDSKRMHTRISDPSISLYIRGETLTDGLLRDEFSKFGTISRIKIDENKRTAFLTFPIKDDAESAMQEMNGKTVNGAPLYVALARRQSDRSKNNPGESASIVRNFADDECNNESVWSDVQKSMSSDFETQETMSIQKHTSAVQEEWTIATRAKQDGEKARQGNQERELVTYDDDDPFA</sequence>
<evidence type="ECO:0000256" key="1">
    <source>
        <dbReference type="ARBA" id="ARBA00004123"/>
    </source>
</evidence>
<evidence type="ECO:0000256" key="7">
    <source>
        <dbReference type="ARBA" id="ARBA00022884"/>
    </source>
</evidence>
<reference evidence="14 16" key="2">
    <citation type="submission" date="2018-11" db="EMBL/GenBank/DDBJ databases">
        <authorList>
            <consortium name="Pathogen Informatics"/>
        </authorList>
    </citation>
    <scope>NUCLEOTIDE SEQUENCE [LARGE SCALE GENOMIC DNA]</scope>
</reference>
<feature type="region of interest" description="Disordered" evidence="12">
    <location>
        <begin position="77"/>
        <end position="102"/>
    </location>
</feature>
<dbReference type="PROSITE" id="PS50102">
    <property type="entry name" value="RRM"/>
    <property type="match status" value="2"/>
</dbReference>
<evidence type="ECO:0000256" key="12">
    <source>
        <dbReference type="SAM" id="MobiDB-lite"/>
    </source>
</evidence>
<dbReference type="OrthoDB" id="378874at2759"/>
<dbReference type="InterPro" id="IPR000504">
    <property type="entry name" value="RRM_dom"/>
</dbReference>
<comment type="subcellular location">
    <subcellularLocation>
        <location evidence="2">Chromosome</location>
    </subcellularLocation>
    <subcellularLocation>
        <location evidence="1">Nucleus</location>
    </subcellularLocation>
</comment>
<feature type="compositionally biased region" description="Low complexity" evidence="12">
    <location>
        <begin position="30"/>
        <end position="48"/>
    </location>
</feature>
<feature type="compositionally biased region" description="Basic and acidic residues" evidence="12">
    <location>
        <begin position="182"/>
        <end position="198"/>
    </location>
</feature>
<keyword evidence="10" id="KW-0539">Nucleus</keyword>
<dbReference type="STRING" id="318479.A0A0N4U663"/>
<evidence type="ECO:0000313" key="15">
    <source>
        <dbReference type="Proteomes" id="UP000038040"/>
    </source>
</evidence>
<keyword evidence="8" id="KW-0805">Transcription regulation</keyword>
<dbReference type="GO" id="GO:0005694">
    <property type="term" value="C:chromosome"/>
    <property type="evidence" value="ECO:0007669"/>
    <property type="project" value="UniProtKB-SubCell"/>
</dbReference>
<evidence type="ECO:0000259" key="13">
    <source>
        <dbReference type="PROSITE" id="PS50102"/>
    </source>
</evidence>